<feature type="compositionally biased region" description="Acidic residues" evidence="2">
    <location>
        <begin position="295"/>
        <end position="307"/>
    </location>
</feature>
<reference evidence="4" key="1">
    <citation type="submission" date="2021-03" db="EMBL/GenBank/DDBJ databases">
        <authorList>
            <person name="Bekaert M."/>
        </authorList>
    </citation>
    <scope>NUCLEOTIDE SEQUENCE</scope>
</reference>
<feature type="region of interest" description="Disordered" evidence="2">
    <location>
        <begin position="285"/>
        <end position="313"/>
    </location>
</feature>
<dbReference type="CDD" id="cd09275">
    <property type="entry name" value="RNase_HI_RT_DIRS1"/>
    <property type="match status" value="1"/>
</dbReference>
<keyword evidence="1" id="KW-0175">Coiled coil</keyword>
<dbReference type="EMBL" id="CAJPWZ010001349">
    <property type="protein sequence ID" value="CAG2213390.1"/>
    <property type="molecule type" value="Genomic_DNA"/>
</dbReference>
<accession>A0A8S3S2D6</accession>
<dbReference type="Gene3D" id="3.30.70.270">
    <property type="match status" value="1"/>
</dbReference>
<evidence type="ECO:0000256" key="1">
    <source>
        <dbReference type="SAM" id="Coils"/>
    </source>
</evidence>
<dbReference type="SUPFAM" id="SSF56672">
    <property type="entry name" value="DNA/RNA polymerases"/>
    <property type="match status" value="1"/>
</dbReference>
<feature type="region of interest" description="Disordered" evidence="2">
    <location>
        <begin position="240"/>
        <end position="273"/>
    </location>
</feature>
<dbReference type="PANTHER" id="PTHR33050:SF7">
    <property type="entry name" value="RIBONUCLEASE H"/>
    <property type="match status" value="1"/>
</dbReference>
<feature type="domain" description="Reverse transcriptase" evidence="3">
    <location>
        <begin position="652"/>
        <end position="824"/>
    </location>
</feature>
<evidence type="ECO:0000313" key="5">
    <source>
        <dbReference type="Proteomes" id="UP000683360"/>
    </source>
</evidence>
<feature type="coiled-coil region" evidence="1">
    <location>
        <begin position="207"/>
        <end position="234"/>
    </location>
</feature>
<evidence type="ECO:0000259" key="3">
    <source>
        <dbReference type="Pfam" id="PF00078"/>
    </source>
</evidence>
<feature type="region of interest" description="Disordered" evidence="2">
    <location>
        <begin position="181"/>
        <end position="200"/>
    </location>
</feature>
<dbReference type="InterPro" id="IPR052055">
    <property type="entry name" value="Hepadnavirus_pol/RT"/>
</dbReference>
<dbReference type="Pfam" id="PF00078">
    <property type="entry name" value="RVT_1"/>
    <property type="match status" value="1"/>
</dbReference>
<evidence type="ECO:0000256" key="2">
    <source>
        <dbReference type="SAM" id="MobiDB-lite"/>
    </source>
</evidence>
<dbReference type="PANTHER" id="PTHR33050">
    <property type="entry name" value="REVERSE TRANSCRIPTASE DOMAIN-CONTAINING PROTEIN"/>
    <property type="match status" value="1"/>
</dbReference>
<comment type="caution">
    <text evidence="4">The sequence shown here is derived from an EMBL/GenBank/DDBJ whole genome shotgun (WGS) entry which is preliminary data.</text>
</comment>
<proteinExistence type="predicted"/>
<name>A0A8S3S2D6_MYTED</name>
<dbReference type="OrthoDB" id="5985049at2759"/>
<dbReference type="AlphaFoldDB" id="A0A8S3S2D6"/>
<dbReference type="InterPro" id="IPR043502">
    <property type="entry name" value="DNA/RNA_pol_sf"/>
</dbReference>
<dbReference type="Gene3D" id="3.10.10.10">
    <property type="entry name" value="HIV Type 1 Reverse Transcriptase, subunit A, domain 1"/>
    <property type="match status" value="1"/>
</dbReference>
<organism evidence="4 5">
    <name type="scientific">Mytilus edulis</name>
    <name type="common">Blue mussel</name>
    <dbReference type="NCBI Taxonomy" id="6550"/>
    <lineage>
        <taxon>Eukaryota</taxon>
        <taxon>Metazoa</taxon>
        <taxon>Spiralia</taxon>
        <taxon>Lophotrochozoa</taxon>
        <taxon>Mollusca</taxon>
        <taxon>Bivalvia</taxon>
        <taxon>Autobranchia</taxon>
        <taxon>Pteriomorphia</taxon>
        <taxon>Mytilida</taxon>
        <taxon>Mytiloidea</taxon>
        <taxon>Mytilidae</taxon>
        <taxon>Mytilinae</taxon>
        <taxon>Mytilus</taxon>
    </lineage>
</organism>
<dbReference type="InterPro" id="IPR043128">
    <property type="entry name" value="Rev_trsase/Diguanyl_cyclase"/>
</dbReference>
<feature type="region of interest" description="Disordered" evidence="2">
    <location>
        <begin position="76"/>
        <end position="130"/>
    </location>
</feature>
<feature type="compositionally biased region" description="Basic and acidic residues" evidence="2">
    <location>
        <begin position="247"/>
        <end position="256"/>
    </location>
</feature>
<evidence type="ECO:0000313" key="4">
    <source>
        <dbReference type="EMBL" id="CAG2213390.1"/>
    </source>
</evidence>
<gene>
    <name evidence="4" type="ORF">MEDL_27298</name>
</gene>
<sequence length="1092" mass="124262">MLGNKLKTINIFTIIARKTICGFAQDLKASKSGLQATWYEPSDYESSDEELDVLVRLDYDIPPYHMEPILQDMDTPVQNDTELDGDAHSTATGASGDSDDQSTEGSASGDEQDEIVTQPEPVVIPLPPIPVPRRSTRTRLEPEWMRSAYLKDFILSSFEMQKDFDSVTEAGDIINSENVVHRQTSTPKSDEASAGVRPKLPSSTNIVSELDKTIQELTIQNKILERDLLAKQHELLVAKKTSGGESSRTKAKDNGKKVKTLKLPSLNELRNQDKVGKQAKELTRQLLNQSSSSSDDSDSDSSNDNDEDKDKAQIKGNDLPYVIFKDKQKRTAVSGEARAAKDRVKYDVPWPHEHAQTKSVNYSDKDFGLAQLVRGVYDELTKSYSPANIGVLFDNSQDSLGISSAYEADVLSNIYDVSSCESIGESSSVGFNLTGVGYCDNACSEKTSPVFTGVSIYENDSYLLQSLLCSTDFDTVVKDNNYMNYNVVDETNNVLLASSICPWFTKTAGSIDFEYSPDMSGNILKDVSTKFCEMNINNFSSVHEAVFYSGKPNFAYCKIPVRSNFNIQLWEQLLEDYHDKIVVEFLKYGWPLNYIKDTLPDPPTRRQNHLNQFSSFIDSYISKESDLGAIYGPFRKNPLCCHLTLSPLFTVPKGDSDRRVIVDCSHGNNLSINEGIPSDTFLNETFKLYYPRHEEFIALLLNHGRGCAIWKLDLSRAFRQLVLDPHDLHLQGYEWRGQIFIDNRLIFGMRSSPQACQRTTNAVSYMLWKSNIHTINYVDDFGGVSDNQNAEHDYNFVLELFQRLGLEVSKEKCLPPTKVLTFLGKEYNSIDMTVRIPEIKLQETYELLQRFEKKKHCTKRQLQQVIGKLAFISECVRSGRLFISRMLQTLRKYHFNHYRVHITDEFRQDIRWWLLFLHDYNGISIIPDVDWSSPGAIISSDACLKGIGGVNFTTFEYFHSDIPESLRDMHISVLEMYAIYIAIQFWTSSISNKRVQLFCDNQSCVEILNRGTGRDQEMLNLARQIWYLCASSNVQLRVSYIASVENRLSDLLSRWNLSEKNRSQFFIESKLYNSDFIEKEVFGHMFNDIINI</sequence>
<dbReference type="Proteomes" id="UP000683360">
    <property type="component" value="Unassembled WGS sequence"/>
</dbReference>
<dbReference type="InterPro" id="IPR000477">
    <property type="entry name" value="RT_dom"/>
</dbReference>
<keyword evidence="5" id="KW-1185">Reference proteome</keyword>
<protein>
    <recommendedName>
        <fullName evidence="3">Reverse transcriptase domain-containing protein</fullName>
    </recommendedName>
</protein>